<keyword evidence="3" id="KW-1185">Reference proteome</keyword>
<evidence type="ECO:0008006" key="4">
    <source>
        <dbReference type="Google" id="ProtNLM"/>
    </source>
</evidence>
<comment type="caution">
    <text evidence="2">The sequence shown here is derived from an EMBL/GenBank/DDBJ whole genome shotgun (WGS) entry which is preliminary data.</text>
</comment>
<dbReference type="Proteomes" id="UP000281564">
    <property type="component" value="Unassembled WGS sequence"/>
</dbReference>
<accession>A0A3A6Q367</accession>
<protein>
    <recommendedName>
        <fullName evidence="4">DUF2178 domain-containing protein</fullName>
    </recommendedName>
</protein>
<gene>
    <name evidence="2" type="ORF">DP106_00265</name>
</gene>
<reference evidence="2 3" key="1">
    <citation type="submission" date="2018-06" db="EMBL/GenBank/DDBJ databases">
        <title>Halonotius sp. F13-13 a new haloarchaeeon isolated from a solar saltern from Isla Cristina, Huelva, Spain.</title>
        <authorList>
            <person name="Duran-Viseras A."/>
            <person name="Sanchez-Porro C."/>
            <person name="Ventosa A."/>
        </authorList>
    </citation>
    <scope>NUCLEOTIDE SEQUENCE [LARGE SCALE GENOMIC DNA]</scope>
    <source>
        <strain evidence="2 3">CECT 7525</strain>
    </source>
</reference>
<keyword evidence="1" id="KW-0812">Transmembrane</keyword>
<feature type="transmembrane region" description="Helical" evidence="1">
    <location>
        <begin position="34"/>
        <end position="52"/>
    </location>
</feature>
<organism evidence="2 3">
    <name type="scientific">Halonotius pteroides</name>
    <dbReference type="NCBI Taxonomy" id="268735"/>
    <lineage>
        <taxon>Archaea</taxon>
        <taxon>Methanobacteriati</taxon>
        <taxon>Methanobacteriota</taxon>
        <taxon>Stenosarchaea group</taxon>
        <taxon>Halobacteria</taxon>
        <taxon>Halobacteriales</taxon>
        <taxon>Haloferacaceae</taxon>
        <taxon>Halonotius</taxon>
    </lineage>
</organism>
<sequence>MTTVQRQRATGVLFTAVGLLIAVAAVVNLLEGAYWLAGPQVAVAGVVGYLAWRQLQPTREITVPTSDERTQREAHRAASTAFYLLVMILVIESGFDFIPTSLETSVYLLVAMSFLGLSWGYQKIDLK</sequence>
<evidence type="ECO:0000313" key="3">
    <source>
        <dbReference type="Proteomes" id="UP000281564"/>
    </source>
</evidence>
<evidence type="ECO:0000256" key="1">
    <source>
        <dbReference type="SAM" id="Phobius"/>
    </source>
</evidence>
<feature type="transmembrane region" description="Helical" evidence="1">
    <location>
        <begin position="104"/>
        <end position="121"/>
    </location>
</feature>
<feature type="transmembrane region" description="Helical" evidence="1">
    <location>
        <begin position="81"/>
        <end position="98"/>
    </location>
</feature>
<keyword evidence="1" id="KW-0472">Membrane</keyword>
<keyword evidence="1" id="KW-1133">Transmembrane helix</keyword>
<dbReference type="AlphaFoldDB" id="A0A3A6Q367"/>
<dbReference type="EMBL" id="QMDW01000001">
    <property type="protein sequence ID" value="RJX51788.1"/>
    <property type="molecule type" value="Genomic_DNA"/>
</dbReference>
<evidence type="ECO:0000313" key="2">
    <source>
        <dbReference type="EMBL" id="RJX51788.1"/>
    </source>
</evidence>
<name>A0A3A6Q367_9EURY</name>
<proteinExistence type="predicted"/>